<keyword evidence="6 10" id="KW-0067">ATP-binding</keyword>
<comment type="subcellular location">
    <subcellularLocation>
        <location evidence="1">Cell membrane</location>
        <topology evidence="1">Peripheral membrane protein</topology>
    </subcellularLocation>
</comment>
<comment type="similarity">
    <text evidence="2">Belongs to the ABC transporter superfamily.</text>
</comment>
<dbReference type="EMBL" id="CP118247">
    <property type="protein sequence ID" value="WDR04757.1"/>
    <property type="molecule type" value="Genomic_DNA"/>
</dbReference>
<evidence type="ECO:0000259" key="9">
    <source>
        <dbReference type="PROSITE" id="PS50893"/>
    </source>
</evidence>
<evidence type="ECO:0000256" key="4">
    <source>
        <dbReference type="ARBA" id="ARBA00022475"/>
    </source>
</evidence>
<dbReference type="Pfam" id="PF00005">
    <property type="entry name" value="ABC_tran"/>
    <property type="match status" value="1"/>
</dbReference>
<evidence type="ECO:0000256" key="2">
    <source>
        <dbReference type="ARBA" id="ARBA00005417"/>
    </source>
</evidence>
<dbReference type="SMART" id="SM00382">
    <property type="entry name" value="AAA"/>
    <property type="match status" value="1"/>
</dbReference>
<dbReference type="PROSITE" id="PS50893">
    <property type="entry name" value="ABC_TRANSPORTER_2"/>
    <property type="match status" value="1"/>
</dbReference>
<keyword evidence="8" id="KW-0472">Membrane</keyword>
<organism evidence="10 11">
    <name type="scientific">Devosia rhodophyticola</name>
    <dbReference type="NCBI Taxonomy" id="3026423"/>
    <lineage>
        <taxon>Bacteria</taxon>
        <taxon>Pseudomonadati</taxon>
        <taxon>Pseudomonadota</taxon>
        <taxon>Alphaproteobacteria</taxon>
        <taxon>Hyphomicrobiales</taxon>
        <taxon>Devosiaceae</taxon>
        <taxon>Devosia</taxon>
    </lineage>
</organism>
<dbReference type="InterPro" id="IPR003593">
    <property type="entry name" value="AAA+_ATPase"/>
</dbReference>
<keyword evidence="3" id="KW-0813">Transport</keyword>
<name>A0ABY7YU79_9HYPH</name>
<dbReference type="GO" id="GO:0005524">
    <property type="term" value="F:ATP binding"/>
    <property type="evidence" value="ECO:0007669"/>
    <property type="project" value="UniProtKB-KW"/>
</dbReference>
<gene>
    <name evidence="10" type="ORF">PSQ90_10565</name>
</gene>
<keyword evidence="4" id="KW-1003">Cell membrane</keyword>
<dbReference type="InterPro" id="IPR030679">
    <property type="entry name" value="ABC_ATPase_HisP-typ"/>
</dbReference>
<evidence type="ECO:0000256" key="7">
    <source>
        <dbReference type="ARBA" id="ARBA00022970"/>
    </source>
</evidence>
<evidence type="ECO:0000256" key="1">
    <source>
        <dbReference type="ARBA" id="ARBA00004202"/>
    </source>
</evidence>
<accession>A0ABY7YU79</accession>
<dbReference type="InterPro" id="IPR003439">
    <property type="entry name" value="ABC_transporter-like_ATP-bd"/>
</dbReference>
<evidence type="ECO:0000256" key="8">
    <source>
        <dbReference type="ARBA" id="ARBA00023136"/>
    </source>
</evidence>
<sequence length="240" mass="26263">MIELSNVDKHYGSLQVLSNVSMHFADGEVTAILGPSGAGKSTLIRCINCLEAISGGDIVVNGKSVRDKRAVLDIQKQTSMVFQHFNLYPHLTALQNITLAPIKVLRKNKADVEAQARGLLDMVGLASKGDRHPAELSGGEQQRVGICRALAMNPQHLLLDEVTSAIDPEMTAEVLRVIEELAGTGTTLILVTHEIEFARRIADKVAFMEGGKLVAHSDAETFFNHQSEERISRFVDKMKH</sequence>
<evidence type="ECO:0000313" key="10">
    <source>
        <dbReference type="EMBL" id="WDR04757.1"/>
    </source>
</evidence>
<dbReference type="PANTHER" id="PTHR43166:SF9">
    <property type="entry name" value="GLUTAMATE_ASPARTATE IMPORT ATP-BINDING PROTEIN GLTL"/>
    <property type="match status" value="1"/>
</dbReference>
<dbReference type="Proteomes" id="UP001222118">
    <property type="component" value="Chromosome"/>
</dbReference>
<keyword evidence="11" id="KW-1185">Reference proteome</keyword>
<dbReference type="SUPFAM" id="SSF52540">
    <property type="entry name" value="P-loop containing nucleoside triphosphate hydrolases"/>
    <property type="match status" value="1"/>
</dbReference>
<dbReference type="PANTHER" id="PTHR43166">
    <property type="entry name" value="AMINO ACID IMPORT ATP-BINDING PROTEIN"/>
    <property type="match status" value="1"/>
</dbReference>
<reference evidence="10 11" key="1">
    <citation type="submission" date="2023-02" db="EMBL/GenBank/DDBJ databases">
        <title>Devosia chondri sp. nov., isolated from the phycosphere of marine algae.</title>
        <authorList>
            <person name="Kim J.M."/>
            <person name="Lee J.K."/>
            <person name="Choi B.J."/>
            <person name="Bayburt H."/>
            <person name="Jeon C.O."/>
        </authorList>
    </citation>
    <scope>NUCLEOTIDE SEQUENCE [LARGE SCALE GENOMIC DNA]</scope>
    <source>
        <strain evidence="10 11">G2-5</strain>
    </source>
</reference>
<dbReference type="InterPro" id="IPR017871">
    <property type="entry name" value="ABC_transporter-like_CS"/>
</dbReference>
<dbReference type="InterPro" id="IPR027417">
    <property type="entry name" value="P-loop_NTPase"/>
</dbReference>
<dbReference type="PROSITE" id="PS00211">
    <property type="entry name" value="ABC_TRANSPORTER_1"/>
    <property type="match status" value="1"/>
</dbReference>
<protein>
    <submittedName>
        <fullName evidence="10">Amino acid ABC transporter ATP-binding protein</fullName>
    </submittedName>
</protein>
<keyword evidence="7" id="KW-0029">Amino-acid transport</keyword>
<keyword evidence="5" id="KW-0547">Nucleotide-binding</keyword>
<evidence type="ECO:0000313" key="11">
    <source>
        <dbReference type="Proteomes" id="UP001222118"/>
    </source>
</evidence>
<proteinExistence type="inferred from homology"/>
<dbReference type="PIRSF" id="PIRSF039085">
    <property type="entry name" value="ABC_ATPase_HisP"/>
    <property type="match status" value="1"/>
</dbReference>
<evidence type="ECO:0000256" key="5">
    <source>
        <dbReference type="ARBA" id="ARBA00022741"/>
    </source>
</evidence>
<evidence type="ECO:0000256" key="3">
    <source>
        <dbReference type="ARBA" id="ARBA00022448"/>
    </source>
</evidence>
<dbReference type="RefSeq" id="WP_282210278.1">
    <property type="nucleotide sequence ID" value="NZ_CP118247.1"/>
</dbReference>
<dbReference type="InterPro" id="IPR050086">
    <property type="entry name" value="MetN_ABC_transporter-like"/>
</dbReference>
<feature type="domain" description="ABC transporter" evidence="9">
    <location>
        <begin position="2"/>
        <end position="235"/>
    </location>
</feature>
<dbReference type="Gene3D" id="3.40.50.300">
    <property type="entry name" value="P-loop containing nucleotide triphosphate hydrolases"/>
    <property type="match status" value="1"/>
</dbReference>
<evidence type="ECO:0000256" key="6">
    <source>
        <dbReference type="ARBA" id="ARBA00022840"/>
    </source>
</evidence>